<sequence>MSLATLTRLALAGNRTDAARVALTALSALLATLAALAALTVLAIEKPPGDAWQQSEQYVSDLLSQPGLRGGTAFALVLLTIPVLALAGQSARLGAPSRDRRLAALRLAGATSGQVSRVAMLETGFASLGGTLVGLAAYLIGRSVLHRPDANGLLALPTDVLPPVSAMAAVVFGLPVLAAAATAVLLRRVVTTPLGVVRRAGRTGSPRPWPALLIGLGVLAAAMIEQIQWALQGAGLEWLALIALLGIFGAVMGVIFGVGWISHLAGRTLHRFARRPAALLAARRLTDDPWASSRTFAALLAALIIAGGAAAFRASFRLHAEIEQEQNRQAGYGGEIYYNPFYLDTMNLVDLAVAVAVVIAVAGLFVTLVEGIVSRRRAYAALVATGVPRATIGTSIVWQVLTPVVPAVLIALGVGYAIGRLLTGGVGRGGPQPDVPLGQLASQGAGAIIAVLLVVGLGMLFLRSNTAVEELRAT</sequence>
<feature type="domain" description="ABC3 transporter permease C-terminal" evidence="7">
    <location>
        <begin position="76"/>
        <end position="193"/>
    </location>
</feature>
<evidence type="ECO:0000256" key="5">
    <source>
        <dbReference type="ARBA" id="ARBA00023136"/>
    </source>
</evidence>
<feature type="domain" description="ABC3 transporter permease C-terminal" evidence="7">
    <location>
        <begin position="352"/>
        <end position="457"/>
    </location>
</feature>
<evidence type="ECO:0000256" key="6">
    <source>
        <dbReference type="SAM" id="Phobius"/>
    </source>
</evidence>
<feature type="transmembrane region" description="Helical" evidence="6">
    <location>
        <begin position="348"/>
        <end position="369"/>
    </location>
</feature>
<comment type="caution">
    <text evidence="8">The sequence shown here is derived from an EMBL/GenBank/DDBJ whole genome shotgun (WGS) entry which is preliminary data.</text>
</comment>
<keyword evidence="3 6" id="KW-0812">Transmembrane</keyword>
<gene>
    <name evidence="8" type="ORF">Vlu01_30310</name>
</gene>
<feature type="transmembrane region" description="Helical" evidence="6">
    <location>
        <begin position="396"/>
        <end position="419"/>
    </location>
</feature>
<feature type="transmembrane region" description="Helical" evidence="6">
    <location>
        <begin position="165"/>
        <end position="190"/>
    </location>
</feature>
<dbReference type="Pfam" id="PF02687">
    <property type="entry name" value="FtsX"/>
    <property type="match status" value="2"/>
</dbReference>
<name>A0ABQ4IWW3_9ACTN</name>
<keyword evidence="9" id="KW-1185">Reference proteome</keyword>
<evidence type="ECO:0000256" key="3">
    <source>
        <dbReference type="ARBA" id="ARBA00022692"/>
    </source>
</evidence>
<reference evidence="8 9" key="1">
    <citation type="submission" date="2021-01" db="EMBL/GenBank/DDBJ databases">
        <title>Whole genome shotgun sequence of Verrucosispora lutea NBRC 106530.</title>
        <authorList>
            <person name="Komaki H."/>
            <person name="Tamura T."/>
        </authorList>
    </citation>
    <scope>NUCLEOTIDE SEQUENCE [LARGE SCALE GENOMIC DNA]</scope>
    <source>
        <strain evidence="8 9">NBRC 106530</strain>
    </source>
</reference>
<feature type="transmembrane region" description="Helical" evidence="6">
    <location>
        <begin position="439"/>
        <end position="462"/>
    </location>
</feature>
<dbReference type="InterPro" id="IPR003838">
    <property type="entry name" value="ABC3_permease_C"/>
</dbReference>
<protein>
    <recommendedName>
        <fullName evidence="7">ABC3 transporter permease C-terminal domain-containing protein</fullName>
    </recommendedName>
</protein>
<evidence type="ECO:0000256" key="4">
    <source>
        <dbReference type="ARBA" id="ARBA00022989"/>
    </source>
</evidence>
<evidence type="ECO:0000313" key="8">
    <source>
        <dbReference type="EMBL" id="GIJ22407.1"/>
    </source>
</evidence>
<evidence type="ECO:0000313" key="9">
    <source>
        <dbReference type="Proteomes" id="UP000643165"/>
    </source>
</evidence>
<feature type="transmembrane region" description="Helical" evidence="6">
    <location>
        <begin position="238"/>
        <end position="265"/>
    </location>
</feature>
<dbReference type="EMBL" id="BOPB01000013">
    <property type="protein sequence ID" value="GIJ22407.1"/>
    <property type="molecule type" value="Genomic_DNA"/>
</dbReference>
<proteinExistence type="predicted"/>
<feature type="transmembrane region" description="Helical" evidence="6">
    <location>
        <begin position="67"/>
        <end position="88"/>
    </location>
</feature>
<feature type="transmembrane region" description="Helical" evidence="6">
    <location>
        <begin position="211"/>
        <end position="232"/>
    </location>
</feature>
<accession>A0ABQ4IWW3</accession>
<organism evidence="8 9">
    <name type="scientific">Micromonospora lutea</name>
    <dbReference type="NCBI Taxonomy" id="419825"/>
    <lineage>
        <taxon>Bacteria</taxon>
        <taxon>Bacillati</taxon>
        <taxon>Actinomycetota</taxon>
        <taxon>Actinomycetes</taxon>
        <taxon>Micromonosporales</taxon>
        <taxon>Micromonosporaceae</taxon>
        <taxon>Micromonospora</taxon>
    </lineage>
</organism>
<keyword evidence="2" id="KW-1003">Cell membrane</keyword>
<comment type="subcellular location">
    <subcellularLocation>
        <location evidence="1">Cell membrane</location>
        <topology evidence="1">Multi-pass membrane protein</topology>
    </subcellularLocation>
</comment>
<keyword evidence="5 6" id="KW-0472">Membrane</keyword>
<dbReference type="Proteomes" id="UP000643165">
    <property type="component" value="Unassembled WGS sequence"/>
</dbReference>
<keyword evidence="4 6" id="KW-1133">Transmembrane helix</keyword>
<feature type="transmembrane region" description="Helical" evidence="6">
    <location>
        <begin position="296"/>
        <end position="316"/>
    </location>
</feature>
<evidence type="ECO:0000256" key="2">
    <source>
        <dbReference type="ARBA" id="ARBA00022475"/>
    </source>
</evidence>
<feature type="transmembrane region" description="Helical" evidence="6">
    <location>
        <begin position="125"/>
        <end position="145"/>
    </location>
</feature>
<evidence type="ECO:0000256" key="1">
    <source>
        <dbReference type="ARBA" id="ARBA00004651"/>
    </source>
</evidence>
<dbReference type="RefSeq" id="WP_203999340.1">
    <property type="nucleotide sequence ID" value="NZ_BOPB01000013.1"/>
</dbReference>
<evidence type="ECO:0000259" key="7">
    <source>
        <dbReference type="Pfam" id="PF02687"/>
    </source>
</evidence>